<feature type="domain" description="FtsK" evidence="6">
    <location>
        <begin position="870"/>
        <end position="1042"/>
    </location>
</feature>
<evidence type="ECO:0000256" key="4">
    <source>
        <dbReference type="SAM" id="MobiDB-lite"/>
    </source>
</evidence>
<feature type="domain" description="FtsK" evidence="6">
    <location>
        <begin position="554"/>
        <end position="741"/>
    </location>
</feature>
<dbReference type="Pfam" id="PF16697">
    <property type="entry name" value="Yop-YscD_cpl"/>
    <property type="match status" value="1"/>
</dbReference>
<protein>
    <recommendedName>
        <fullName evidence="6">FtsK domain-containing protein</fullName>
    </recommendedName>
</protein>
<comment type="caution">
    <text evidence="7">The sequence shown here is derived from an EMBL/GenBank/DDBJ whole genome shotgun (WGS) entry which is preliminary data.</text>
</comment>
<dbReference type="CDD" id="cd01127">
    <property type="entry name" value="TrwB_TraG_TraD_VirD4"/>
    <property type="match status" value="1"/>
</dbReference>
<gene>
    <name evidence="7" type="ORF">GCM10011333_17420</name>
</gene>
<feature type="binding site" evidence="3">
    <location>
        <begin position="572"/>
        <end position="579"/>
    </location>
    <ligand>
        <name>ATP</name>
        <dbReference type="ChEBI" id="CHEBI:30616"/>
    </ligand>
</feature>
<proteinExistence type="predicted"/>
<feature type="transmembrane region" description="Helical" evidence="5">
    <location>
        <begin position="207"/>
        <end position="225"/>
    </location>
</feature>
<dbReference type="InterPro" id="IPR008984">
    <property type="entry name" value="SMAD_FHA_dom_sf"/>
</dbReference>
<dbReference type="SUPFAM" id="SSF49879">
    <property type="entry name" value="SMAD/FHA domain"/>
    <property type="match status" value="1"/>
</dbReference>
<evidence type="ECO:0000313" key="7">
    <source>
        <dbReference type="EMBL" id="GGA14929.1"/>
    </source>
</evidence>
<reference evidence="7" key="2">
    <citation type="submission" date="2020-09" db="EMBL/GenBank/DDBJ databases">
        <authorList>
            <person name="Sun Q."/>
            <person name="Zhou Y."/>
        </authorList>
    </citation>
    <scope>NUCLEOTIDE SEQUENCE</scope>
    <source>
        <strain evidence="7">CGMCC 1.12785</strain>
    </source>
</reference>
<feature type="region of interest" description="Disordered" evidence="4">
    <location>
        <begin position="1108"/>
        <end position="1129"/>
    </location>
</feature>
<keyword evidence="5" id="KW-0472">Membrane</keyword>
<dbReference type="GO" id="GO:0005524">
    <property type="term" value="F:ATP binding"/>
    <property type="evidence" value="ECO:0007669"/>
    <property type="project" value="UniProtKB-UniRule"/>
</dbReference>
<keyword evidence="2 3" id="KW-0067">ATP-binding</keyword>
<dbReference type="PANTHER" id="PTHR22683:SF1">
    <property type="entry name" value="TYPE VII SECRETION SYSTEM PROTEIN ESSC"/>
    <property type="match status" value="1"/>
</dbReference>
<keyword evidence="8" id="KW-1185">Reference proteome</keyword>
<evidence type="ECO:0000256" key="2">
    <source>
        <dbReference type="ARBA" id="ARBA00022840"/>
    </source>
</evidence>
<dbReference type="RefSeq" id="WP_188550527.1">
    <property type="nucleotide sequence ID" value="NZ_BMFY01000006.1"/>
</dbReference>
<dbReference type="PROSITE" id="PS50901">
    <property type="entry name" value="FTSK"/>
    <property type="match status" value="2"/>
</dbReference>
<name>A0A8J2TY89_9MICO</name>
<dbReference type="InterPro" id="IPR027417">
    <property type="entry name" value="P-loop_NTPase"/>
</dbReference>
<evidence type="ECO:0000259" key="6">
    <source>
        <dbReference type="PROSITE" id="PS50901"/>
    </source>
</evidence>
<feature type="region of interest" description="Disordered" evidence="4">
    <location>
        <begin position="69"/>
        <end position="96"/>
    </location>
</feature>
<dbReference type="EMBL" id="BMFY01000006">
    <property type="protein sequence ID" value="GGA14929.1"/>
    <property type="molecule type" value="Genomic_DNA"/>
</dbReference>
<dbReference type="InterPro" id="IPR050206">
    <property type="entry name" value="FtsK/SpoIIIE/SftA"/>
</dbReference>
<dbReference type="InterPro" id="IPR003593">
    <property type="entry name" value="AAA+_ATPase"/>
</dbReference>
<evidence type="ECO:0000256" key="3">
    <source>
        <dbReference type="PROSITE-ProRule" id="PRU00289"/>
    </source>
</evidence>
<feature type="region of interest" description="Disordered" evidence="4">
    <location>
        <begin position="374"/>
        <end position="393"/>
    </location>
</feature>
<dbReference type="PANTHER" id="PTHR22683">
    <property type="entry name" value="SPORULATION PROTEIN RELATED"/>
    <property type="match status" value="1"/>
</dbReference>
<organism evidence="7 8">
    <name type="scientific">Sediminivirga luteola</name>
    <dbReference type="NCBI Taxonomy" id="1774748"/>
    <lineage>
        <taxon>Bacteria</taxon>
        <taxon>Bacillati</taxon>
        <taxon>Actinomycetota</taxon>
        <taxon>Actinomycetes</taxon>
        <taxon>Micrococcales</taxon>
        <taxon>Brevibacteriaceae</taxon>
        <taxon>Sediminivirga</taxon>
    </lineage>
</organism>
<keyword evidence="5" id="KW-0812">Transmembrane</keyword>
<accession>A0A8J2TY89</accession>
<feature type="compositionally biased region" description="Low complexity" evidence="4">
    <location>
        <begin position="79"/>
        <end position="96"/>
    </location>
</feature>
<dbReference type="GO" id="GO:0003677">
    <property type="term" value="F:DNA binding"/>
    <property type="evidence" value="ECO:0007669"/>
    <property type="project" value="InterPro"/>
</dbReference>
<keyword evidence="5" id="KW-1133">Transmembrane helix</keyword>
<dbReference type="Pfam" id="PF01580">
    <property type="entry name" value="FtsK_SpoIIIE"/>
    <property type="match status" value="2"/>
</dbReference>
<feature type="binding site" evidence="3">
    <location>
        <begin position="887"/>
        <end position="894"/>
    </location>
    <ligand>
        <name>ATP</name>
        <dbReference type="ChEBI" id="CHEBI:30616"/>
    </ligand>
</feature>
<dbReference type="InterPro" id="IPR002543">
    <property type="entry name" value="FtsK_dom"/>
</dbReference>
<dbReference type="SMART" id="SM00382">
    <property type="entry name" value="AAA"/>
    <property type="match status" value="2"/>
</dbReference>
<dbReference type="InterPro" id="IPR032030">
    <property type="entry name" value="YscD_cytoplasmic_dom"/>
</dbReference>
<evidence type="ECO:0000256" key="1">
    <source>
        <dbReference type="ARBA" id="ARBA00022741"/>
    </source>
</evidence>
<sequence length="1312" mass="138119">MPRSSAHVLILTATGPRRAEVTADADEPAARVAEVLSERFGSPLVFGSAPGEPWHRFLARVTAPLAFGPRDRPAAAPSAGNTEATASTANTGNTGDTALRLSCLAGPDAGWRYALRPGRWSIGRDPSCDITLADPHLARRGAELEVGPSRLVLHQEGQTPRSLTVGEHFVLGGSVVGLYQGEAARQPAGTAVIELPAAPEPERARPLGLLGMLAPLVAAGIMVAVTQSWTFMLFCLMSPLTGLASWWAERRRVRRRTAAATRQWRSERAGRLTEAEHIAAGIAAARTAALEESFGHGPPDDGELRLWLGIGDDRGPLVLTGPEGENEPSLPPGGIGHDLRTAPLLIHGPADRVRALLRGVLPGLPAGVTIRLERGTGHLQEGSPDPETSPDASRALPDVAVHALHDDVPARAATTTAIPPERPVPPLLNISTTADAHGLRVLLTAADGGTVRPAPAKPRHAEPGVAPVTVTCGPGETTLRRPGQKHSIPFLPLQAPVAAFHARMLARAALPGRTDPRPPGAVALGSMLPLDEDSLRRRWAAGGTTRFPLGTGHSGTCTVDLAAQGPHALIGGTTGSGKSQLLETLVVSLCAVNSPRHLSVLLIDYKGGAAFSRCKDLPHVSGLVTDLDAHETSRALSALTAELQRRERLLAQAGAHDIDTYNRRAPEPMPRLLIVVDEYRALALALPRLVDGLVSLAALGRSLGMHLVLATQRPAGIVTQDMRANLSLRIALRVRDRNDSLDVLESDAAVRIPASAPGRGFLRSDGAPETSFHAALLDPPAHPGADEVLVRELAPQEFRPGTVRRVAADAATAFDAGAFHRAAGGHRAAPIWLPPLPERIHDGEATGLLPTDQRGQTPFAVADDPARQRRRALTLETDAADHLLALGAARSGRSGLIRTIVRSLPGTATYLIDPGRQLADLAEAPHVLGWCTAEDPWRIGRMLDALAGEVARRRAGRSGPRGADSADSTGPMLIVIDGWESFTVLDSGPGQWTERVLALARAAPGLGVRLLLTGERRLASAAVAGAIPDRIILRMADPQDAVLLGVPAAEVPERMPPGRALFLGTDAEGARSRQEVQIVTTAGSRSELARPFPDLPVFRPLPVSVLAPSDEHAHRPDDPESPGGGMAAPYGRVRLPLGIGGDRAERFDYEPAVHGSCLLVAGHPGTGRSTVLRRALRAFGRGDRMAVLGGDLPGALPLPGFTARLADLPPGSLIVADDYDVQPRELEHALTARLRTQGEVPDLMLVSSALGAGFSSLAGQLRARGPVLLLGTRSGADGELIGRRDLPPLAGPPGRGWLALRGRLEPLQLYAP</sequence>
<evidence type="ECO:0000313" key="8">
    <source>
        <dbReference type="Proteomes" id="UP000616114"/>
    </source>
</evidence>
<dbReference type="Gene3D" id="3.40.50.300">
    <property type="entry name" value="P-loop containing nucleotide triphosphate hydrolases"/>
    <property type="match status" value="2"/>
</dbReference>
<dbReference type="Proteomes" id="UP000616114">
    <property type="component" value="Unassembled WGS sequence"/>
</dbReference>
<feature type="compositionally biased region" description="Basic and acidic residues" evidence="4">
    <location>
        <begin position="1109"/>
        <end position="1118"/>
    </location>
</feature>
<dbReference type="SUPFAM" id="SSF52540">
    <property type="entry name" value="P-loop containing nucleoside triphosphate hydrolases"/>
    <property type="match status" value="2"/>
</dbReference>
<dbReference type="CDD" id="cd00060">
    <property type="entry name" value="FHA"/>
    <property type="match status" value="1"/>
</dbReference>
<dbReference type="Gene3D" id="2.60.200.20">
    <property type="match status" value="1"/>
</dbReference>
<reference evidence="7" key="1">
    <citation type="journal article" date="2014" name="Int. J. Syst. Evol. Microbiol.">
        <title>Complete genome sequence of Corynebacterium casei LMG S-19264T (=DSM 44701T), isolated from a smear-ripened cheese.</title>
        <authorList>
            <consortium name="US DOE Joint Genome Institute (JGI-PGF)"/>
            <person name="Walter F."/>
            <person name="Albersmeier A."/>
            <person name="Kalinowski J."/>
            <person name="Ruckert C."/>
        </authorList>
    </citation>
    <scope>NUCLEOTIDE SEQUENCE</scope>
    <source>
        <strain evidence="7">CGMCC 1.12785</strain>
    </source>
</reference>
<keyword evidence="1 3" id="KW-0547">Nucleotide-binding</keyword>
<evidence type="ECO:0000256" key="5">
    <source>
        <dbReference type="SAM" id="Phobius"/>
    </source>
</evidence>